<comment type="caution">
    <text evidence="1">The sequence shown here is derived from an EMBL/GenBank/DDBJ whole genome shotgun (WGS) entry which is preliminary data.</text>
</comment>
<proteinExistence type="predicted"/>
<evidence type="ECO:0000313" key="2">
    <source>
        <dbReference type="Proteomes" id="UP001055811"/>
    </source>
</evidence>
<gene>
    <name evidence="1" type="ORF">L2E82_18338</name>
</gene>
<reference evidence="1 2" key="2">
    <citation type="journal article" date="2022" name="Mol. Ecol. Resour.">
        <title>The genomes of chicory, endive, great burdock and yacon provide insights into Asteraceae paleo-polyploidization history and plant inulin production.</title>
        <authorList>
            <person name="Fan W."/>
            <person name="Wang S."/>
            <person name="Wang H."/>
            <person name="Wang A."/>
            <person name="Jiang F."/>
            <person name="Liu H."/>
            <person name="Zhao H."/>
            <person name="Xu D."/>
            <person name="Zhang Y."/>
        </authorList>
    </citation>
    <scope>NUCLEOTIDE SEQUENCE [LARGE SCALE GENOMIC DNA]</scope>
    <source>
        <strain evidence="2">cv. Punajuju</strain>
        <tissue evidence="1">Leaves</tissue>
    </source>
</reference>
<protein>
    <submittedName>
        <fullName evidence="1">Uncharacterized protein</fullName>
    </submittedName>
</protein>
<reference evidence="2" key="1">
    <citation type="journal article" date="2022" name="Mol. Ecol. Resour.">
        <title>The genomes of chicory, endive, great burdock and yacon provide insights into Asteraceae palaeo-polyploidization history and plant inulin production.</title>
        <authorList>
            <person name="Fan W."/>
            <person name="Wang S."/>
            <person name="Wang H."/>
            <person name="Wang A."/>
            <person name="Jiang F."/>
            <person name="Liu H."/>
            <person name="Zhao H."/>
            <person name="Xu D."/>
            <person name="Zhang Y."/>
        </authorList>
    </citation>
    <scope>NUCLEOTIDE SEQUENCE [LARGE SCALE GENOMIC DNA]</scope>
    <source>
        <strain evidence="2">cv. Punajuju</strain>
    </source>
</reference>
<dbReference type="EMBL" id="CM042011">
    <property type="protein sequence ID" value="KAI3767909.1"/>
    <property type="molecule type" value="Genomic_DNA"/>
</dbReference>
<name>A0ACB9F9G0_CICIN</name>
<sequence>METFPLSGFAEAPGDPSRGGLAFHWKVLPQSLDCKAARQGLYQDIAIEGDESLNPSPPGRHALPASPPSSTTQKLRNTNTNNLDLGIGLDDESDSGEDEESISILHLQNCPQFGYFLELEKAFGDDTLKNVFS</sequence>
<accession>A0ACB9F9G0</accession>
<evidence type="ECO:0000313" key="1">
    <source>
        <dbReference type="EMBL" id="KAI3767909.1"/>
    </source>
</evidence>
<dbReference type="Proteomes" id="UP001055811">
    <property type="component" value="Linkage Group LG03"/>
</dbReference>
<keyword evidence="2" id="KW-1185">Reference proteome</keyword>
<organism evidence="1 2">
    <name type="scientific">Cichorium intybus</name>
    <name type="common">Chicory</name>
    <dbReference type="NCBI Taxonomy" id="13427"/>
    <lineage>
        <taxon>Eukaryota</taxon>
        <taxon>Viridiplantae</taxon>
        <taxon>Streptophyta</taxon>
        <taxon>Embryophyta</taxon>
        <taxon>Tracheophyta</taxon>
        <taxon>Spermatophyta</taxon>
        <taxon>Magnoliopsida</taxon>
        <taxon>eudicotyledons</taxon>
        <taxon>Gunneridae</taxon>
        <taxon>Pentapetalae</taxon>
        <taxon>asterids</taxon>
        <taxon>campanulids</taxon>
        <taxon>Asterales</taxon>
        <taxon>Asteraceae</taxon>
        <taxon>Cichorioideae</taxon>
        <taxon>Cichorieae</taxon>
        <taxon>Cichoriinae</taxon>
        <taxon>Cichorium</taxon>
    </lineage>
</organism>